<gene>
    <name evidence="1" type="ORF">DERF_003021</name>
</gene>
<name>A0A922IBS0_DERFA</name>
<reference evidence="1" key="2">
    <citation type="journal article" date="2022" name="Res Sq">
        <title>Comparative Genomics Reveals Insights into the Divergent Evolution of Astigmatic Mites and Household Pest Adaptations.</title>
        <authorList>
            <person name="Xiong Q."/>
            <person name="Wan A.T.-Y."/>
            <person name="Liu X.-Y."/>
            <person name="Fung C.S.-H."/>
            <person name="Xiao X."/>
            <person name="Malainual N."/>
            <person name="Hou J."/>
            <person name="Wang L."/>
            <person name="Wang M."/>
            <person name="Yang K."/>
            <person name="Cui Y."/>
            <person name="Leung E."/>
            <person name="Nong W."/>
            <person name="Shin S.-K."/>
            <person name="Au S."/>
            <person name="Jeong K.Y."/>
            <person name="Chew F.T."/>
            <person name="Hui J."/>
            <person name="Leung T.F."/>
            <person name="Tungtrongchitr A."/>
            <person name="Zhong N."/>
            <person name="Liu Z."/>
            <person name="Tsui S."/>
        </authorList>
    </citation>
    <scope>NUCLEOTIDE SEQUENCE</scope>
    <source>
        <strain evidence="1">Derf</strain>
        <tissue evidence="1">Whole organism</tissue>
    </source>
</reference>
<sequence>MVQVVKPVHPIQPFIFRKSRTAHRLPVTSSRRPVKKSYSSSIKTFNPSDQMMIRDPIDITFLYSFFSYKRPLVHADRFAPIYE</sequence>
<organism evidence="1 2">
    <name type="scientific">Dermatophagoides farinae</name>
    <name type="common">American house dust mite</name>
    <dbReference type="NCBI Taxonomy" id="6954"/>
    <lineage>
        <taxon>Eukaryota</taxon>
        <taxon>Metazoa</taxon>
        <taxon>Ecdysozoa</taxon>
        <taxon>Arthropoda</taxon>
        <taxon>Chelicerata</taxon>
        <taxon>Arachnida</taxon>
        <taxon>Acari</taxon>
        <taxon>Acariformes</taxon>
        <taxon>Sarcoptiformes</taxon>
        <taxon>Astigmata</taxon>
        <taxon>Psoroptidia</taxon>
        <taxon>Analgoidea</taxon>
        <taxon>Pyroglyphidae</taxon>
        <taxon>Dermatophagoidinae</taxon>
        <taxon>Dermatophagoides</taxon>
    </lineage>
</organism>
<evidence type="ECO:0000313" key="2">
    <source>
        <dbReference type="Proteomes" id="UP000790347"/>
    </source>
</evidence>
<proteinExistence type="predicted"/>
<keyword evidence="2" id="KW-1185">Reference proteome</keyword>
<protein>
    <submittedName>
        <fullName evidence="1">Uncharacterized protein</fullName>
    </submittedName>
</protein>
<accession>A0A922IBS0</accession>
<dbReference type="Proteomes" id="UP000790347">
    <property type="component" value="Unassembled WGS sequence"/>
</dbReference>
<evidence type="ECO:0000313" key="1">
    <source>
        <dbReference type="EMBL" id="KAH9529117.1"/>
    </source>
</evidence>
<reference evidence="1" key="1">
    <citation type="submission" date="2013-05" db="EMBL/GenBank/DDBJ databases">
        <authorList>
            <person name="Yim A.K.Y."/>
            <person name="Chan T.F."/>
            <person name="Ji K.M."/>
            <person name="Liu X.Y."/>
            <person name="Zhou J.W."/>
            <person name="Li R.Q."/>
            <person name="Yang K.Y."/>
            <person name="Li J."/>
            <person name="Li M."/>
            <person name="Law P.T.W."/>
            <person name="Wu Y.L."/>
            <person name="Cai Z.L."/>
            <person name="Qin H."/>
            <person name="Bao Y."/>
            <person name="Leung R.K.K."/>
            <person name="Ng P.K.S."/>
            <person name="Zou J."/>
            <person name="Zhong X.J."/>
            <person name="Ran P.X."/>
            <person name="Zhong N.S."/>
            <person name="Liu Z.G."/>
            <person name="Tsui S.K.W."/>
        </authorList>
    </citation>
    <scope>NUCLEOTIDE SEQUENCE</scope>
    <source>
        <strain evidence="1">Derf</strain>
        <tissue evidence="1">Whole organism</tissue>
    </source>
</reference>
<dbReference type="EMBL" id="ASGP02000001">
    <property type="protein sequence ID" value="KAH9529117.1"/>
    <property type="molecule type" value="Genomic_DNA"/>
</dbReference>
<dbReference type="AlphaFoldDB" id="A0A922IBS0"/>
<comment type="caution">
    <text evidence="1">The sequence shown here is derived from an EMBL/GenBank/DDBJ whole genome shotgun (WGS) entry which is preliminary data.</text>
</comment>